<dbReference type="EMBL" id="WSEL01000003">
    <property type="protein sequence ID" value="MVQ30063.1"/>
    <property type="molecule type" value="Genomic_DNA"/>
</dbReference>
<evidence type="ECO:0000313" key="4">
    <source>
        <dbReference type="Proteomes" id="UP000469385"/>
    </source>
</evidence>
<proteinExistence type="inferred from homology"/>
<sequence length="233" mass="24794">MLGELVRGLSRATPARCEVCRAWPAAPVCAACLERFAPRRHRCPRCALALPDGVAQCGRCLREPPPLDACHAAVSYGYPWSGLVGRFKFGGEPGWADGFAALLLRDPAARALVAGARWLLPMPLSRERLAHRGFNQAHELARQLAPGRADPRLALRLVDTPAQASLDHAARQANVRGAFTLEPGRAAELRGQAVLLVDDVMTTGASLYALARVVRAAGAAAVSAIVLARTEDA</sequence>
<dbReference type="PANTHER" id="PTHR47505">
    <property type="entry name" value="DNA UTILIZATION PROTEIN YHGH"/>
    <property type="match status" value="1"/>
</dbReference>
<dbReference type="Proteomes" id="UP000469385">
    <property type="component" value="Unassembled WGS sequence"/>
</dbReference>
<dbReference type="AlphaFoldDB" id="A0A6N8IVT0"/>
<evidence type="ECO:0000256" key="1">
    <source>
        <dbReference type="ARBA" id="ARBA00008007"/>
    </source>
</evidence>
<dbReference type="CDD" id="cd06223">
    <property type="entry name" value="PRTases_typeI"/>
    <property type="match status" value="1"/>
</dbReference>
<name>A0A6N8IVT0_9BURK</name>
<dbReference type="Gene3D" id="3.40.50.2020">
    <property type="match status" value="1"/>
</dbReference>
<organism evidence="3 4">
    <name type="scientific">Ramlibacter pinisoli</name>
    <dbReference type="NCBI Taxonomy" id="2682844"/>
    <lineage>
        <taxon>Bacteria</taxon>
        <taxon>Pseudomonadati</taxon>
        <taxon>Pseudomonadota</taxon>
        <taxon>Betaproteobacteria</taxon>
        <taxon>Burkholderiales</taxon>
        <taxon>Comamonadaceae</taxon>
        <taxon>Ramlibacter</taxon>
    </lineage>
</organism>
<evidence type="ECO:0000259" key="2">
    <source>
        <dbReference type="Pfam" id="PF00156"/>
    </source>
</evidence>
<dbReference type="RefSeq" id="WP_157397991.1">
    <property type="nucleotide sequence ID" value="NZ_WSEL01000003.1"/>
</dbReference>
<dbReference type="InterPro" id="IPR029057">
    <property type="entry name" value="PRTase-like"/>
</dbReference>
<protein>
    <submittedName>
        <fullName evidence="3">ComF family protein</fullName>
    </submittedName>
</protein>
<dbReference type="PANTHER" id="PTHR47505:SF1">
    <property type="entry name" value="DNA UTILIZATION PROTEIN YHGH"/>
    <property type="match status" value="1"/>
</dbReference>
<dbReference type="InterPro" id="IPR000836">
    <property type="entry name" value="PRTase_dom"/>
</dbReference>
<comment type="caution">
    <text evidence="3">The sequence shown here is derived from an EMBL/GenBank/DDBJ whole genome shotgun (WGS) entry which is preliminary data.</text>
</comment>
<reference evidence="3 4" key="1">
    <citation type="submission" date="2019-12" db="EMBL/GenBank/DDBJ databases">
        <authorList>
            <person name="Huq M.A."/>
        </authorList>
    </citation>
    <scope>NUCLEOTIDE SEQUENCE [LARGE SCALE GENOMIC DNA]</scope>
    <source>
        <strain evidence="3 4">MAH-25</strain>
    </source>
</reference>
<gene>
    <name evidence="3" type="ORF">GON04_11430</name>
</gene>
<evidence type="ECO:0000313" key="3">
    <source>
        <dbReference type="EMBL" id="MVQ30063.1"/>
    </source>
</evidence>
<feature type="domain" description="Phosphoribosyltransferase" evidence="2">
    <location>
        <begin position="131"/>
        <end position="229"/>
    </location>
</feature>
<keyword evidence="4" id="KW-1185">Reference proteome</keyword>
<dbReference type="InterPro" id="IPR051910">
    <property type="entry name" value="ComF/GntX_DNA_util-trans"/>
</dbReference>
<comment type="similarity">
    <text evidence="1">Belongs to the ComF/GntX family.</text>
</comment>
<accession>A0A6N8IVT0</accession>
<dbReference type="SUPFAM" id="SSF53271">
    <property type="entry name" value="PRTase-like"/>
    <property type="match status" value="1"/>
</dbReference>
<dbReference type="Pfam" id="PF00156">
    <property type="entry name" value="Pribosyltran"/>
    <property type="match status" value="1"/>
</dbReference>